<evidence type="ECO:0000313" key="2">
    <source>
        <dbReference type="EMBL" id="PIO73690.1"/>
    </source>
</evidence>
<dbReference type="GO" id="GO:0015074">
    <property type="term" value="P:DNA integration"/>
    <property type="evidence" value="ECO:0007669"/>
    <property type="project" value="InterPro"/>
</dbReference>
<dbReference type="Gene3D" id="3.30.420.10">
    <property type="entry name" value="Ribonuclease H-like superfamily/Ribonuclease H"/>
    <property type="match status" value="1"/>
</dbReference>
<keyword evidence="3" id="KW-1185">Reference proteome</keyword>
<dbReference type="EMBL" id="KZ345405">
    <property type="protein sequence ID" value="PIO73690.1"/>
    <property type="molecule type" value="Genomic_DNA"/>
</dbReference>
<reference evidence="2 3" key="1">
    <citation type="submission" date="2015-09" db="EMBL/GenBank/DDBJ databases">
        <title>Draft genome of the parasitic nematode Teladorsagia circumcincta isolate WARC Sus (inbred).</title>
        <authorList>
            <person name="Mitreva M."/>
        </authorList>
    </citation>
    <scope>NUCLEOTIDE SEQUENCE [LARGE SCALE GENOMIC DNA]</scope>
    <source>
        <strain evidence="2 3">S</strain>
    </source>
</reference>
<dbReference type="PROSITE" id="PS50994">
    <property type="entry name" value="INTEGRASE"/>
    <property type="match status" value="1"/>
</dbReference>
<dbReference type="SUPFAM" id="SSF53098">
    <property type="entry name" value="Ribonuclease H-like"/>
    <property type="match status" value="1"/>
</dbReference>
<sequence length="107" mass="12031">MTISADYVIKHVRSPPLHPQSNGQAERFVDTFKGGLAELKSEGRTPNALQAFLMAYRSTPYPSRPNNPSPAQNFLACQLRIELNLMMPPVDENIEQRDINMYGKAVQ</sequence>
<proteinExistence type="predicted"/>
<feature type="domain" description="Integrase catalytic" evidence="1">
    <location>
        <begin position="1"/>
        <end position="78"/>
    </location>
</feature>
<evidence type="ECO:0000259" key="1">
    <source>
        <dbReference type="PROSITE" id="PS50994"/>
    </source>
</evidence>
<dbReference type="InterPro" id="IPR050951">
    <property type="entry name" value="Retrovirus_Pol_polyprotein"/>
</dbReference>
<name>A0A2G9UW03_TELCI</name>
<gene>
    <name evidence="2" type="ORF">TELCIR_04331</name>
</gene>
<dbReference type="InterPro" id="IPR012337">
    <property type="entry name" value="RNaseH-like_sf"/>
</dbReference>
<dbReference type="AlphaFoldDB" id="A0A2G9UW03"/>
<dbReference type="OrthoDB" id="5832102at2759"/>
<protein>
    <recommendedName>
        <fullName evidence="1">Integrase catalytic domain-containing protein</fullName>
    </recommendedName>
</protein>
<dbReference type="PANTHER" id="PTHR37984:SF5">
    <property type="entry name" value="PROTEIN NYNRIN-LIKE"/>
    <property type="match status" value="1"/>
</dbReference>
<dbReference type="GO" id="GO:0003676">
    <property type="term" value="F:nucleic acid binding"/>
    <property type="evidence" value="ECO:0007669"/>
    <property type="project" value="InterPro"/>
</dbReference>
<dbReference type="PANTHER" id="PTHR37984">
    <property type="entry name" value="PROTEIN CBG26694"/>
    <property type="match status" value="1"/>
</dbReference>
<organism evidence="2 3">
    <name type="scientific">Teladorsagia circumcincta</name>
    <name type="common">Brown stomach worm</name>
    <name type="synonym">Ostertagia circumcincta</name>
    <dbReference type="NCBI Taxonomy" id="45464"/>
    <lineage>
        <taxon>Eukaryota</taxon>
        <taxon>Metazoa</taxon>
        <taxon>Ecdysozoa</taxon>
        <taxon>Nematoda</taxon>
        <taxon>Chromadorea</taxon>
        <taxon>Rhabditida</taxon>
        <taxon>Rhabditina</taxon>
        <taxon>Rhabditomorpha</taxon>
        <taxon>Strongyloidea</taxon>
        <taxon>Trichostrongylidae</taxon>
        <taxon>Teladorsagia</taxon>
    </lineage>
</organism>
<dbReference type="Proteomes" id="UP000230423">
    <property type="component" value="Unassembled WGS sequence"/>
</dbReference>
<dbReference type="InterPro" id="IPR001584">
    <property type="entry name" value="Integrase_cat-core"/>
</dbReference>
<accession>A0A2G9UW03</accession>
<evidence type="ECO:0000313" key="3">
    <source>
        <dbReference type="Proteomes" id="UP000230423"/>
    </source>
</evidence>
<dbReference type="InterPro" id="IPR036397">
    <property type="entry name" value="RNaseH_sf"/>
</dbReference>